<dbReference type="SUPFAM" id="SSF48498">
    <property type="entry name" value="Tetracyclin repressor-like, C-terminal domain"/>
    <property type="match status" value="1"/>
</dbReference>
<dbReference type="InterPro" id="IPR036271">
    <property type="entry name" value="Tet_transcr_reg_TetR-rel_C_sf"/>
</dbReference>
<keyword evidence="7" id="KW-1185">Reference proteome</keyword>
<name>A0ABV7Q988_9ACTN</name>
<keyword evidence="2 4" id="KW-0238">DNA-binding</keyword>
<dbReference type="PANTHER" id="PTHR30055:SF151">
    <property type="entry name" value="TRANSCRIPTIONAL REGULATORY PROTEIN"/>
    <property type="match status" value="1"/>
</dbReference>
<dbReference type="EMBL" id="JBHRWO010000022">
    <property type="protein sequence ID" value="MFC3495963.1"/>
    <property type="molecule type" value="Genomic_DNA"/>
</dbReference>
<dbReference type="SUPFAM" id="SSF46689">
    <property type="entry name" value="Homeodomain-like"/>
    <property type="match status" value="1"/>
</dbReference>
<evidence type="ECO:0000259" key="5">
    <source>
        <dbReference type="PROSITE" id="PS50977"/>
    </source>
</evidence>
<dbReference type="InterPro" id="IPR001647">
    <property type="entry name" value="HTH_TetR"/>
</dbReference>
<accession>A0ABV7Q988</accession>
<dbReference type="InterPro" id="IPR009057">
    <property type="entry name" value="Homeodomain-like_sf"/>
</dbReference>
<proteinExistence type="predicted"/>
<keyword evidence="1" id="KW-0805">Transcription regulation</keyword>
<evidence type="ECO:0000256" key="3">
    <source>
        <dbReference type="ARBA" id="ARBA00023163"/>
    </source>
</evidence>
<dbReference type="Proteomes" id="UP001595712">
    <property type="component" value="Unassembled WGS sequence"/>
</dbReference>
<organism evidence="6 7">
    <name type="scientific">Glycomyces rhizosphaerae</name>
    <dbReference type="NCBI Taxonomy" id="2054422"/>
    <lineage>
        <taxon>Bacteria</taxon>
        <taxon>Bacillati</taxon>
        <taxon>Actinomycetota</taxon>
        <taxon>Actinomycetes</taxon>
        <taxon>Glycomycetales</taxon>
        <taxon>Glycomycetaceae</taxon>
        <taxon>Glycomyces</taxon>
    </lineage>
</organism>
<feature type="domain" description="HTH tetR-type" evidence="5">
    <location>
        <begin position="40"/>
        <end position="100"/>
    </location>
</feature>
<dbReference type="InterPro" id="IPR050109">
    <property type="entry name" value="HTH-type_TetR-like_transc_reg"/>
</dbReference>
<dbReference type="Gene3D" id="1.10.10.60">
    <property type="entry name" value="Homeodomain-like"/>
    <property type="match status" value="1"/>
</dbReference>
<dbReference type="PANTHER" id="PTHR30055">
    <property type="entry name" value="HTH-TYPE TRANSCRIPTIONAL REGULATOR RUTR"/>
    <property type="match status" value="1"/>
</dbReference>
<gene>
    <name evidence="6" type="ORF">ACFO8M_26070</name>
</gene>
<evidence type="ECO:0000256" key="1">
    <source>
        <dbReference type="ARBA" id="ARBA00023015"/>
    </source>
</evidence>
<dbReference type="InterPro" id="IPR004111">
    <property type="entry name" value="Repressor_TetR_C"/>
</dbReference>
<evidence type="ECO:0000313" key="7">
    <source>
        <dbReference type="Proteomes" id="UP001595712"/>
    </source>
</evidence>
<comment type="caution">
    <text evidence="6">The sequence shown here is derived from an EMBL/GenBank/DDBJ whole genome shotgun (WGS) entry which is preliminary data.</text>
</comment>
<dbReference type="RefSeq" id="WP_387980951.1">
    <property type="nucleotide sequence ID" value="NZ_JBHRWO010000022.1"/>
</dbReference>
<evidence type="ECO:0000256" key="2">
    <source>
        <dbReference type="ARBA" id="ARBA00023125"/>
    </source>
</evidence>
<dbReference type="Pfam" id="PF02909">
    <property type="entry name" value="TetR_C_1"/>
    <property type="match status" value="1"/>
</dbReference>
<feature type="DNA-binding region" description="H-T-H motif" evidence="4">
    <location>
        <begin position="63"/>
        <end position="82"/>
    </location>
</feature>
<protein>
    <submittedName>
        <fullName evidence="6">TetR/AcrR family transcriptional regulator C-terminal domain-containing protein</fullName>
    </submittedName>
</protein>
<dbReference type="PROSITE" id="PS50977">
    <property type="entry name" value="HTH_TETR_2"/>
    <property type="match status" value="1"/>
</dbReference>
<dbReference type="Pfam" id="PF00440">
    <property type="entry name" value="TetR_N"/>
    <property type="match status" value="1"/>
</dbReference>
<sequence length="262" mass="28742">MYRTSYVSRMASVNAQRWPDPTSTLPLLWRTKERPSRGSGLTIDAIVGAAVAIADADGLDAVTMRSVAERLGVGAMSLYTHVPGKGELHALMLDHVFADALDGLATQGTWRDRLGSIARLDRDRYLGHPWLLELPVARPAFGPNITAKYERDLTALEGTGLTAAELNAAVMTLTSFVYGAARFQSRARADERTGRTEAQFWQAHEPYLHLVLDIERFPNARKVAEEAGRDAGADADHDFSFEFGLEQFLSGLEGLIDRRGTA</sequence>
<keyword evidence="3" id="KW-0804">Transcription</keyword>
<evidence type="ECO:0000256" key="4">
    <source>
        <dbReference type="PROSITE-ProRule" id="PRU00335"/>
    </source>
</evidence>
<reference evidence="7" key="1">
    <citation type="journal article" date="2019" name="Int. J. Syst. Evol. Microbiol.">
        <title>The Global Catalogue of Microorganisms (GCM) 10K type strain sequencing project: providing services to taxonomists for standard genome sequencing and annotation.</title>
        <authorList>
            <consortium name="The Broad Institute Genomics Platform"/>
            <consortium name="The Broad Institute Genome Sequencing Center for Infectious Disease"/>
            <person name="Wu L."/>
            <person name="Ma J."/>
        </authorList>
    </citation>
    <scope>NUCLEOTIDE SEQUENCE [LARGE SCALE GENOMIC DNA]</scope>
    <source>
        <strain evidence="7">CGMCC 4.7396</strain>
    </source>
</reference>
<dbReference type="Gene3D" id="1.10.357.10">
    <property type="entry name" value="Tetracycline Repressor, domain 2"/>
    <property type="match status" value="1"/>
</dbReference>
<evidence type="ECO:0000313" key="6">
    <source>
        <dbReference type="EMBL" id="MFC3495963.1"/>
    </source>
</evidence>